<keyword evidence="4" id="KW-0648">Protein biosynthesis</keyword>
<reference evidence="7" key="1">
    <citation type="journal article" date="2014" name="Front. Microbiol.">
        <title>High frequency of phylogenetically diverse reductive dehalogenase-homologous genes in deep subseafloor sedimentary metagenomes.</title>
        <authorList>
            <person name="Kawai M."/>
            <person name="Futagami T."/>
            <person name="Toyoda A."/>
            <person name="Takaki Y."/>
            <person name="Nishi S."/>
            <person name="Hori S."/>
            <person name="Arai W."/>
            <person name="Tsubouchi T."/>
            <person name="Morono Y."/>
            <person name="Uchiyama I."/>
            <person name="Ito T."/>
            <person name="Fujiyama A."/>
            <person name="Inagaki F."/>
            <person name="Takami H."/>
        </authorList>
    </citation>
    <scope>NUCLEOTIDE SEQUENCE</scope>
    <source>
        <strain evidence="7">Expedition CK06-06</strain>
    </source>
</reference>
<dbReference type="GO" id="GO:0004812">
    <property type="term" value="F:aminoacyl-tRNA ligase activity"/>
    <property type="evidence" value="ECO:0007669"/>
    <property type="project" value="UniProtKB-KW"/>
</dbReference>
<keyword evidence="2" id="KW-0547">Nucleotide-binding</keyword>
<comment type="caution">
    <text evidence="7">The sequence shown here is derived from an EMBL/GenBank/DDBJ whole genome shotgun (WGS) entry which is preliminary data.</text>
</comment>
<dbReference type="AlphaFoldDB" id="X0VLL7"/>
<evidence type="ECO:0000256" key="4">
    <source>
        <dbReference type="ARBA" id="ARBA00022917"/>
    </source>
</evidence>
<evidence type="ECO:0000256" key="3">
    <source>
        <dbReference type="ARBA" id="ARBA00022840"/>
    </source>
</evidence>
<keyword evidence="5" id="KW-0030">Aminoacyl-tRNA synthetase</keyword>
<evidence type="ECO:0000256" key="2">
    <source>
        <dbReference type="ARBA" id="ARBA00022741"/>
    </source>
</evidence>
<dbReference type="InterPro" id="IPR045462">
    <property type="entry name" value="aa-tRNA-synth_I_cd-bd"/>
</dbReference>
<keyword evidence="1" id="KW-0436">Ligase</keyword>
<sequence length="139" mass="15843">MVVEGLIERVDRFSDLPTQVALLFDFYPSEMEDEIREELKTDCAPRIIKLFSEKISHVENFDYDKFAMMTQEIKKETGCKGKGLYHPLRVVLTARGSGLDLDKFIPMVEEGAKLKLPKPLKSCSQRVAEILGFLSESDL</sequence>
<dbReference type="Pfam" id="PF19269">
    <property type="entry name" value="Anticodon_2"/>
    <property type="match status" value="1"/>
</dbReference>
<dbReference type="GO" id="GO:0006412">
    <property type="term" value="P:translation"/>
    <property type="evidence" value="ECO:0007669"/>
    <property type="project" value="UniProtKB-KW"/>
</dbReference>
<gene>
    <name evidence="7" type="ORF">S01H1_39328</name>
</gene>
<evidence type="ECO:0000256" key="5">
    <source>
        <dbReference type="ARBA" id="ARBA00023146"/>
    </source>
</evidence>
<keyword evidence="3" id="KW-0067">ATP-binding</keyword>
<dbReference type="InterPro" id="IPR020751">
    <property type="entry name" value="aa-tRNA-synth_I_codon-bd_sub2"/>
</dbReference>
<proteinExistence type="predicted"/>
<evidence type="ECO:0000259" key="6">
    <source>
        <dbReference type="Pfam" id="PF19269"/>
    </source>
</evidence>
<organism evidence="7">
    <name type="scientific">marine sediment metagenome</name>
    <dbReference type="NCBI Taxonomy" id="412755"/>
    <lineage>
        <taxon>unclassified sequences</taxon>
        <taxon>metagenomes</taxon>
        <taxon>ecological metagenomes</taxon>
    </lineage>
</organism>
<dbReference type="GO" id="GO:0005524">
    <property type="term" value="F:ATP binding"/>
    <property type="evidence" value="ECO:0007669"/>
    <property type="project" value="UniProtKB-KW"/>
</dbReference>
<dbReference type="Gene3D" id="1.10.10.350">
    <property type="match status" value="1"/>
</dbReference>
<accession>X0VLL7</accession>
<dbReference type="GO" id="GO:0000049">
    <property type="term" value="F:tRNA binding"/>
    <property type="evidence" value="ECO:0007669"/>
    <property type="project" value="InterPro"/>
</dbReference>
<dbReference type="InterPro" id="IPR008925">
    <property type="entry name" value="aa_tRNA-synth_I_cd-bd_sf"/>
</dbReference>
<name>X0VLL7_9ZZZZ</name>
<feature type="domain" description="Aminoacyl-tRNA synthetase class I anticodon-binding" evidence="6">
    <location>
        <begin position="2"/>
        <end position="105"/>
    </location>
</feature>
<dbReference type="EMBL" id="BARS01024811">
    <property type="protein sequence ID" value="GAG12077.1"/>
    <property type="molecule type" value="Genomic_DNA"/>
</dbReference>
<protein>
    <recommendedName>
        <fullName evidence="6">Aminoacyl-tRNA synthetase class I anticodon-binding domain-containing protein</fullName>
    </recommendedName>
</protein>
<evidence type="ECO:0000256" key="1">
    <source>
        <dbReference type="ARBA" id="ARBA00022598"/>
    </source>
</evidence>
<dbReference type="SUPFAM" id="SSF48163">
    <property type="entry name" value="An anticodon-binding domain of class I aminoacyl-tRNA synthetases"/>
    <property type="match status" value="1"/>
</dbReference>
<evidence type="ECO:0000313" key="7">
    <source>
        <dbReference type="EMBL" id="GAG12077.1"/>
    </source>
</evidence>